<feature type="transmembrane region" description="Helical" evidence="9">
    <location>
        <begin position="178"/>
        <end position="198"/>
    </location>
</feature>
<evidence type="ECO:0000256" key="8">
    <source>
        <dbReference type="ARBA" id="ARBA00039381"/>
    </source>
</evidence>
<dbReference type="Proteomes" id="UP000095544">
    <property type="component" value="Unassembled WGS sequence"/>
</dbReference>
<evidence type="ECO:0000256" key="4">
    <source>
        <dbReference type="ARBA" id="ARBA00022519"/>
    </source>
</evidence>
<keyword evidence="3" id="KW-1003">Cell membrane</keyword>
<evidence type="ECO:0000256" key="5">
    <source>
        <dbReference type="ARBA" id="ARBA00022692"/>
    </source>
</evidence>
<dbReference type="CDD" id="cd06579">
    <property type="entry name" value="TM_PBP1_transp_AraH_like"/>
    <property type="match status" value="1"/>
</dbReference>
<evidence type="ECO:0000256" key="3">
    <source>
        <dbReference type="ARBA" id="ARBA00022475"/>
    </source>
</evidence>
<feature type="transmembrane region" description="Helical" evidence="9">
    <location>
        <begin position="78"/>
        <end position="96"/>
    </location>
</feature>
<organism evidence="10 11">
    <name type="scientific">Faecalicatena contorta</name>
    <dbReference type="NCBI Taxonomy" id="39482"/>
    <lineage>
        <taxon>Bacteria</taxon>
        <taxon>Bacillati</taxon>
        <taxon>Bacillota</taxon>
        <taxon>Clostridia</taxon>
        <taxon>Lachnospirales</taxon>
        <taxon>Lachnospiraceae</taxon>
        <taxon>Faecalicatena</taxon>
    </lineage>
</organism>
<dbReference type="EMBL" id="CYZU01000073">
    <property type="protein sequence ID" value="CUP26790.1"/>
    <property type="molecule type" value="Genomic_DNA"/>
</dbReference>
<evidence type="ECO:0000256" key="1">
    <source>
        <dbReference type="ARBA" id="ARBA00004651"/>
    </source>
</evidence>
<keyword evidence="5 9" id="KW-0812">Transmembrane</keyword>
<feature type="transmembrane region" description="Helical" evidence="9">
    <location>
        <begin position="103"/>
        <end position="126"/>
    </location>
</feature>
<evidence type="ECO:0000256" key="2">
    <source>
        <dbReference type="ARBA" id="ARBA00022448"/>
    </source>
</evidence>
<evidence type="ECO:0000256" key="6">
    <source>
        <dbReference type="ARBA" id="ARBA00022989"/>
    </source>
</evidence>
<keyword evidence="6 9" id="KW-1133">Transmembrane helix</keyword>
<evidence type="ECO:0000313" key="11">
    <source>
        <dbReference type="Proteomes" id="UP000095544"/>
    </source>
</evidence>
<accession>A0A174LYL2</accession>
<dbReference type="GO" id="GO:0005886">
    <property type="term" value="C:plasma membrane"/>
    <property type="evidence" value="ECO:0007669"/>
    <property type="project" value="UniProtKB-SubCell"/>
</dbReference>
<dbReference type="InterPro" id="IPR001851">
    <property type="entry name" value="ABC_transp_permease"/>
</dbReference>
<dbReference type="PANTHER" id="PTHR32196:SF71">
    <property type="entry name" value="AUTOINDUCER 2 IMPORT SYSTEM PERMEASE PROTEIN LSRD"/>
    <property type="match status" value="1"/>
</dbReference>
<dbReference type="OrthoDB" id="9815820at2"/>
<comment type="subcellular location">
    <subcellularLocation>
        <location evidence="1">Cell membrane</location>
        <topology evidence="1">Multi-pass membrane protein</topology>
    </subcellularLocation>
</comment>
<dbReference type="PANTHER" id="PTHR32196">
    <property type="entry name" value="ABC TRANSPORTER PERMEASE PROTEIN YPHD-RELATED-RELATED"/>
    <property type="match status" value="1"/>
</dbReference>
<protein>
    <recommendedName>
        <fullName evidence="8">Autoinducer 2 import system permease protein LsrD</fullName>
    </recommendedName>
</protein>
<feature type="transmembrane region" description="Helical" evidence="9">
    <location>
        <begin position="265"/>
        <end position="296"/>
    </location>
</feature>
<evidence type="ECO:0000256" key="9">
    <source>
        <dbReference type="SAM" id="Phobius"/>
    </source>
</evidence>
<dbReference type="Pfam" id="PF02653">
    <property type="entry name" value="BPD_transp_2"/>
    <property type="match status" value="1"/>
</dbReference>
<name>A0A174LYL2_9FIRM</name>
<sequence>MANNTTKTAGRNRSVIDRLGGQKFIVLLVVIALFIFFCALSPNFRKYTTFLSILDYSYYITLMAIGVAFPLMTAGVDLSIGTGLICYSLVGGYLITFQGWPTWAGILASIVFGMAIGVLNGCLVALMDLPPFLATLCTCMITRGLGSIIVGRVGISWPAAAAEGGWFRSIFKIQVNDMNIPIGFLWIIIIVIIMTFVLNHTKIGRYTLAIGSNKEATRLSGVNVKFYHILTYVISGFFAGLAAISYSAIFATVQPGTGAGFELEAIGGAIIGGVSMSGGAGSITGTLAGVFVICLLKTGLPFIGLTANWQQIITGLVLIAAVLVDMLKRKKDQA</sequence>
<evidence type="ECO:0000313" key="10">
    <source>
        <dbReference type="EMBL" id="CUP26790.1"/>
    </source>
</evidence>
<feature type="transmembrane region" description="Helical" evidence="9">
    <location>
        <begin position="229"/>
        <end position="253"/>
    </location>
</feature>
<evidence type="ECO:0000256" key="7">
    <source>
        <dbReference type="ARBA" id="ARBA00023136"/>
    </source>
</evidence>
<feature type="transmembrane region" description="Helical" evidence="9">
    <location>
        <begin position="308"/>
        <end position="327"/>
    </location>
</feature>
<keyword evidence="2" id="KW-0813">Transport</keyword>
<gene>
    <name evidence="10" type="primary">rbsC_23</name>
    <name evidence="10" type="ORF">ERS852491_04703</name>
</gene>
<reference evidence="10 11" key="1">
    <citation type="submission" date="2015-09" db="EMBL/GenBank/DDBJ databases">
        <authorList>
            <consortium name="Pathogen Informatics"/>
        </authorList>
    </citation>
    <scope>NUCLEOTIDE SEQUENCE [LARGE SCALE GENOMIC DNA]</scope>
    <source>
        <strain evidence="10 11">2789STDY5834876</strain>
    </source>
</reference>
<dbReference type="STRING" id="39482.ERS852491_04703"/>
<dbReference type="GO" id="GO:0022857">
    <property type="term" value="F:transmembrane transporter activity"/>
    <property type="evidence" value="ECO:0007669"/>
    <property type="project" value="InterPro"/>
</dbReference>
<dbReference type="AlphaFoldDB" id="A0A174LYL2"/>
<keyword evidence="4" id="KW-0997">Cell inner membrane</keyword>
<keyword evidence="7 9" id="KW-0472">Membrane</keyword>
<dbReference type="RefSeq" id="WP_025656531.1">
    <property type="nucleotide sequence ID" value="NZ_BAAACT010000042.1"/>
</dbReference>
<dbReference type="GeneID" id="93335310"/>
<feature type="transmembrane region" description="Helical" evidence="9">
    <location>
        <begin position="56"/>
        <end position="72"/>
    </location>
</feature>
<proteinExistence type="predicted"/>
<feature type="transmembrane region" description="Helical" evidence="9">
    <location>
        <begin position="24"/>
        <end position="44"/>
    </location>
</feature>